<dbReference type="InterPro" id="IPR024983">
    <property type="entry name" value="CHAT_dom"/>
</dbReference>
<dbReference type="EMBL" id="CP076128">
    <property type="protein sequence ID" value="QWG05637.1"/>
    <property type="molecule type" value="Genomic_DNA"/>
</dbReference>
<keyword evidence="3" id="KW-1185">Reference proteome</keyword>
<accession>A0ABX8GQU1</accession>
<reference evidence="2 3" key="1">
    <citation type="submission" date="2021-05" db="EMBL/GenBank/DDBJ databases">
        <title>Comparative genomic studies on the polysaccharide-degrading batcterial strains of the Flammeovirga genus.</title>
        <authorList>
            <person name="Zewei F."/>
            <person name="Zheng Z."/>
            <person name="Yu L."/>
            <person name="Ruyue G."/>
            <person name="Yanhong M."/>
            <person name="Yuanyuan C."/>
            <person name="Jingyan G."/>
            <person name="Wenjun H."/>
        </authorList>
    </citation>
    <scope>NUCLEOTIDE SEQUENCE [LARGE SCALE GENOMIC DNA]</scope>
    <source>
        <strain evidence="2 3">YS10</strain>
    </source>
</reference>
<evidence type="ECO:0000313" key="2">
    <source>
        <dbReference type="EMBL" id="QWG05637.1"/>
    </source>
</evidence>
<name>A0ABX8GQU1_9BACT</name>
<dbReference type="InterPro" id="IPR011990">
    <property type="entry name" value="TPR-like_helical_dom_sf"/>
</dbReference>
<sequence length="1004" mass="116655">MKIKFVYIFSFLLVVNTIQLVVGQGVENTPKSLRESLSEILEERESIEKLRIDYKSQFEKEWKKKWSEKLLVDVDEKDFFIKSVTAQQLTLFIKYEENGVINSFQIKYLEEVKEFLFHIKIDNKENLQELEELFKIINCYHIIQTQQNALINPLQKLADNFFYRTTYLERLEYLYKKADNEDKERYKDFYDDVQRFWSSAKTQSLNFDKIIQEHLSKGTLDYATVLMLVGKMYTTNQYYLATKLINESIDKIEESNDTGNYFYQAFLLNLSSLYMLQGEFEKMLEVQLKQKELGFLNNEVMLMSTYLQLEEFEKALELSELFLNENNKSNPFYISVLHIKVSALSSLKKNTEAYTACLELIAISEEENKPINSGTYYTLWQISKEKKEFKDIEKYIKLAYSQSVKEIANLPEMGDSDISSLLYIRMFKFYYFMKYSEVLLECGKQEQIDLVKLNEEYNYFDYLIKNIMLNPSKLDKQQVIKLSEECGDIIYLMAEKMPSQETLELAYNYTLLSKEIGLSSVIAIRKYAADSKNKEYKNLFEHWMQVRKQILFHNKNVDIDSLRDISFGLHKELAIKTRKEVFSKIEENDISWKKVDNALKEKEVAIEYVYYAPNNYAALVVTKDVETPKFIPLCKEDELKQLIEPDVRQSEKEINDIIYNQNSEKIAQLIITPLLPYLNEAKTIYYSPTGILHGLAFDALKVNIAESPQRFGKEFKLRRVSKTSQIANKTNLSKRKATIFGGMNYDDQAIDLSNERGDERGLIVKNKKTSNSATSKNEQIQLVGGTFNYLNGTLKEVDLINTELTSSSVEVDLFTGTSATEDQFIEYCKAPTPLLHIASHAYFSPYIKKENIKEGSFKGAEMIYSDPDPMNRAGIVFSGANYFWETGESYNGKNDGILMASELSNYDLRDTKLAIISACQSGVGQSTRSEGVYGFQRAFKLAGIEHQIISLWTVDDAATQKFMTLFYKYFIELDDIDAAVNKAKDALQQEYNHPYYWAAFVHVQ</sequence>
<dbReference type="Proteomes" id="UP000682802">
    <property type="component" value="Chromosome 1"/>
</dbReference>
<gene>
    <name evidence="2" type="ORF">KM029_09600</name>
</gene>
<dbReference type="PANTHER" id="PTHR10098:SF108">
    <property type="entry name" value="TETRATRICOPEPTIDE REPEAT PROTEIN 28"/>
    <property type="match status" value="1"/>
</dbReference>
<dbReference type="Pfam" id="PF12770">
    <property type="entry name" value="CHAT"/>
    <property type="match status" value="1"/>
</dbReference>
<dbReference type="RefSeq" id="WP_144073084.1">
    <property type="nucleotide sequence ID" value="NZ_CP076128.1"/>
</dbReference>
<protein>
    <submittedName>
        <fullName evidence="2">CHAT domain-containing protein</fullName>
    </submittedName>
</protein>
<proteinExistence type="predicted"/>
<feature type="domain" description="CHAT" evidence="1">
    <location>
        <begin position="663"/>
        <end position="1003"/>
    </location>
</feature>
<evidence type="ECO:0000259" key="1">
    <source>
        <dbReference type="Pfam" id="PF12770"/>
    </source>
</evidence>
<dbReference type="Gene3D" id="1.25.40.10">
    <property type="entry name" value="Tetratricopeptide repeat domain"/>
    <property type="match status" value="1"/>
</dbReference>
<dbReference type="PANTHER" id="PTHR10098">
    <property type="entry name" value="RAPSYN-RELATED"/>
    <property type="match status" value="1"/>
</dbReference>
<organism evidence="2 3">
    <name type="scientific">Flammeovirga kamogawensis</name>
    <dbReference type="NCBI Taxonomy" id="373891"/>
    <lineage>
        <taxon>Bacteria</taxon>
        <taxon>Pseudomonadati</taxon>
        <taxon>Bacteroidota</taxon>
        <taxon>Cytophagia</taxon>
        <taxon>Cytophagales</taxon>
        <taxon>Flammeovirgaceae</taxon>
        <taxon>Flammeovirga</taxon>
    </lineage>
</organism>
<evidence type="ECO:0000313" key="3">
    <source>
        <dbReference type="Proteomes" id="UP000682802"/>
    </source>
</evidence>